<dbReference type="Proteomes" id="UP000236248">
    <property type="component" value="Chromosome NCAV"/>
</dbReference>
<accession>A0A2K5AQJ0</accession>
<evidence type="ECO:0000256" key="1">
    <source>
        <dbReference type="SAM" id="Coils"/>
    </source>
</evidence>
<gene>
    <name evidence="2" type="ORF">NCAV_0696</name>
</gene>
<sequence length="72" mass="8542">MSIDELRENLYFFIELAISEARKTRSLAITRDVIKILQTQIKIEIEIAKLQRKENKNNLDRLNEILNNILDD</sequence>
<evidence type="ECO:0000313" key="3">
    <source>
        <dbReference type="Proteomes" id="UP000236248"/>
    </source>
</evidence>
<dbReference type="RefSeq" id="WP_103287340.1">
    <property type="nucleotide sequence ID" value="NZ_LT981265.1"/>
</dbReference>
<dbReference type="EMBL" id="LT981265">
    <property type="protein sequence ID" value="SPC33877.1"/>
    <property type="molecule type" value="Genomic_DNA"/>
</dbReference>
<evidence type="ECO:0000313" key="2">
    <source>
        <dbReference type="EMBL" id="SPC33877.1"/>
    </source>
</evidence>
<keyword evidence="1" id="KW-0175">Coiled coil</keyword>
<keyword evidence="3" id="KW-1185">Reference proteome</keyword>
<name>A0A2K5AQJ0_9ARCH</name>
<protein>
    <submittedName>
        <fullName evidence="2">Uncharacterized protein</fullName>
    </submittedName>
</protein>
<dbReference type="KEGG" id="ncv:NCAV_0696"/>
<feature type="coiled-coil region" evidence="1">
    <location>
        <begin position="45"/>
        <end position="72"/>
    </location>
</feature>
<dbReference type="AlphaFoldDB" id="A0A2K5AQJ0"/>
<reference evidence="3" key="1">
    <citation type="submission" date="2018-01" db="EMBL/GenBank/DDBJ databases">
        <authorList>
            <person name="Kerou L M."/>
        </authorList>
    </citation>
    <scope>NUCLEOTIDE SEQUENCE [LARGE SCALE GENOMIC DNA]</scope>
    <source>
        <strain evidence="3">SCU2</strain>
    </source>
</reference>
<proteinExistence type="predicted"/>
<organism evidence="2 3">
    <name type="scientific">Candidatus Nitrosocaldus cavascurensis</name>
    <dbReference type="NCBI Taxonomy" id="2058097"/>
    <lineage>
        <taxon>Archaea</taxon>
        <taxon>Nitrososphaerota</taxon>
        <taxon>Nitrososphaeria</taxon>
        <taxon>Candidatus Nitrosocaldales</taxon>
        <taxon>Candidatus Nitrosocaldaceae</taxon>
        <taxon>Candidatus Nitrosocaldus</taxon>
    </lineage>
</organism>
<dbReference type="GeneID" id="41594763"/>